<dbReference type="Gene3D" id="2.60.40.10">
    <property type="entry name" value="Immunoglobulins"/>
    <property type="match status" value="2"/>
</dbReference>
<protein>
    <submittedName>
        <fullName evidence="8">SLAM family member 8</fullName>
    </submittedName>
</protein>
<dbReference type="InterPro" id="IPR013783">
    <property type="entry name" value="Ig-like_fold"/>
</dbReference>
<keyword evidence="7" id="KW-1185">Reference proteome</keyword>
<evidence type="ECO:0000313" key="7">
    <source>
        <dbReference type="Proteomes" id="UP000695026"/>
    </source>
</evidence>
<dbReference type="RefSeq" id="XP_025028655.1">
    <property type="nucleotide sequence ID" value="XM_025172887.1"/>
</dbReference>
<dbReference type="AlphaFoldDB" id="A0A9F5MY04"/>
<evidence type="ECO:0000259" key="6">
    <source>
        <dbReference type="PROSITE" id="PS50835"/>
    </source>
</evidence>
<evidence type="ECO:0000256" key="1">
    <source>
        <dbReference type="ARBA" id="ARBA00004370"/>
    </source>
</evidence>
<proteinExistence type="predicted"/>
<evidence type="ECO:0000313" key="8">
    <source>
        <dbReference type="RefSeq" id="XP_025028655.1"/>
    </source>
</evidence>
<sequence length="263" mass="29376">MAYTPEQVVGVAGSSVFLKATPPPNFHVRETIWRSLMPSEELVATLYKGKAEIQYQSRFYGRTRLHDNFTLEIHPVDLEDAGVFSVLLVDTTGKMKQQAFGLKVYDTVSTPVIRVFTEERDVNSSSESCTLFLTCFAASRTNVTYDWAGLGGQSGPRPKHWLMEEGRVLRIKLDPERDLQASYTCTAFNAVSRKSAAIDLRDTCQRGSEGKTETGLRFRDVLLIVIPVASFFFLLAALLCVCYKQRSGKKMSYAVPGNEPIPL</sequence>
<dbReference type="SUPFAM" id="SSF48726">
    <property type="entry name" value="Immunoglobulin"/>
    <property type="match status" value="2"/>
</dbReference>
<keyword evidence="4" id="KW-0325">Glycoprotein</keyword>
<dbReference type="OrthoDB" id="8963224at2759"/>
<evidence type="ECO:0000256" key="4">
    <source>
        <dbReference type="ARBA" id="ARBA00023180"/>
    </source>
</evidence>
<dbReference type="PANTHER" id="PTHR12080">
    <property type="entry name" value="SIGNALING LYMPHOCYTIC ACTIVATION MOLECULE"/>
    <property type="match status" value="1"/>
</dbReference>
<keyword evidence="3 5" id="KW-0472">Membrane</keyword>
<dbReference type="PROSITE" id="PS50835">
    <property type="entry name" value="IG_LIKE"/>
    <property type="match status" value="1"/>
</dbReference>
<dbReference type="KEGG" id="pbi:103063989"/>
<reference evidence="8" key="1">
    <citation type="submission" date="2025-08" db="UniProtKB">
        <authorList>
            <consortium name="RefSeq"/>
        </authorList>
    </citation>
    <scope>IDENTIFICATION</scope>
    <source>
        <tissue evidence="8">Liver</tissue>
    </source>
</reference>
<dbReference type="InterPro" id="IPR015631">
    <property type="entry name" value="CD2/SLAM_rcpt"/>
</dbReference>
<keyword evidence="5" id="KW-0812">Transmembrane</keyword>
<dbReference type="OMA" id="RREGTMD"/>
<dbReference type="Proteomes" id="UP000695026">
    <property type="component" value="Unplaced"/>
</dbReference>
<feature type="domain" description="Ig-like" evidence="6">
    <location>
        <begin position="111"/>
        <end position="199"/>
    </location>
</feature>
<dbReference type="CTD" id="56833"/>
<dbReference type="PANTHER" id="PTHR12080:SF92">
    <property type="entry name" value="SLAM FAMILY MEMBER 8"/>
    <property type="match status" value="1"/>
</dbReference>
<dbReference type="InterPro" id="IPR007110">
    <property type="entry name" value="Ig-like_dom"/>
</dbReference>
<keyword evidence="5" id="KW-1133">Transmembrane helix</keyword>
<gene>
    <name evidence="8" type="primary">SLAMF8</name>
</gene>
<evidence type="ECO:0000256" key="5">
    <source>
        <dbReference type="SAM" id="Phobius"/>
    </source>
</evidence>
<dbReference type="InterPro" id="IPR036179">
    <property type="entry name" value="Ig-like_dom_sf"/>
</dbReference>
<accession>A0A9F5MY04</accession>
<organism evidence="7 8">
    <name type="scientific">Python bivittatus</name>
    <name type="common">Burmese python</name>
    <name type="synonym">Python molurus bivittatus</name>
    <dbReference type="NCBI Taxonomy" id="176946"/>
    <lineage>
        <taxon>Eukaryota</taxon>
        <taxon>Metazoa</taxon>
        <taxon>Chordata</taxon>
        <taxon>Craniata</taxon>
        <taxon>Vertebrata</taxon>
        <taxon>Euteleostomi</taxon>
        <taxon>Lepidosauria</taxon>
        <taxon>Squamata</taxon>
        <taxon>Bifurcata</taxon>
        <taxon>Unidentata</taxon>
        <taxon>Episquamata</taxon>
        <taxon>Toxicofera</taxon>
        <taxon>Serpentes</taxon>
        <taxon>Henophidia</taxon>
        <taxon>Pythonidae</taxon>
        <taxon>Python</taxon>
    </lineage>
</organism>
<evidence type="ECO:0000256" key="3">
    <source>
        <dbReference type="ARBA" id="ARBA00023136"/>
    </source>
</evidence>
<dbReference type="GeneID" id="103063989"/>
<feature type="transmembrane region" description="Helical" evidence="5">
    <location>
        <begin position="221"/>
        <end position="243"/>
    </location>
</feature>
<evidence type="ECO:0000256" key="2">
    <source>
        <dbReference type="ARBA" id="ARBA00022729"/>
    </source>
</evidence>
<keyword evidence="2" id="KW-0732">Signal</keyword>
<dbReference type="GO" id="GO:0016020">
    <property type="term" value="C:membrane"/>
    <property type="evidence" value="ECO:0007669"/>
    <property type="project" value="UniProtKB-SubCell"/>
</dbReference>
<comment type="subcellular location">
    <subcellularLocation>
        <location evidence="1">Membrane</location>
    </subcellularLocation>
</comment>
<name>A0A9F5MY04_PYTBI</name>